<feature type="transmembrane region" description="Helical" evidence="8">
    <location>
        <begin position="21"/>
        <end position="41"/>
    </location>
</feature>
<feature type="domain" description="Pycsar effector protein" evidence="9">
    <location>
        <begin position="3"/>
        <end position="147"/>
    </location>
</feature>
<evidence type="ECO:0000313" key="10">
    <source>
        <dbReference type="EMBL" id="RCG27188.1"/>
    </source>
</evidence>
<reference evidence="10 11" key="1">
    <citation type="submission" date="2018-06" db="EMBL/GenBank/DDBJ databases">
        <title>Sphaerisporangium craniellae sp. nov., isolated from a marine sponge in the South China Sea.</title>
        <authorList>
            <person name="Li L."/>
        </authorList>
    </citation>
    <scope>NUCLEOTIDE SEQUENCE [LARGE SCALE GENOMIC DNA]</scope>
    <source>
        <strain evidence="10 11">CCTCC AA 208026</strain>
    </source>
</reference>
<comment type="subcellular location">
    <subcellularLocation>
        <location evidence="1">Cell membrane</location>
    </subcellularLocation>
</comment>
<keyword evidence="5 8" id="KW-1133">Transmembrane helix</keyword>
<keyword evidence="7 8" id="KW-0472">Membrane</keyword>
<feature type="transmembrane region" description="Helical" evidence="8">
    <location>
        <begin position="53"/>
        <end position="72"/>
    </location>
</feature>
<organism evidence="10 11">
    <name type="scientific">Sphaerisporangium album</name>
    <dbReference type="NCBI Taxonomy" id="509200"/>
    <lineage>
        <taxon>Bacteria</taxon>
        <taxon>Bacillati</taxon>
        <taxon>Actinomycetota</taxon>
        <taxon>Actinomycetes</taxon>
        <taxon>Streptosporangiales</taxon>
        <taxon>Streptosporangiaceae</taxon>
        <taxon>Sphaerisporangium</taxon>
    </lineage>
</organism>
<evidence type="ECO:0000256" key="5">
    <source>
        <dbReference type="ARBA" id="ARBA00022989"/>
    </source>
</evidence>
<sequence>MDLLAELAGVRAELARTDAKAGTLLGTTLTLAGVAVAAAALTGRQLPLAARVVVWLCVACMIACVALLAVAIRPSLSRVGPHPGWMGYADADPAELAARTGSDHRQDSAAELVLLSRLVRRKYRTIQHSVHLLLASLGFAAALPGLLLIGGA</sequence>
<evidence type="ECO:0000256" key="1">
    <source>
        <dbReference type="ARBA" id="ARBA00004236"/>
    </source>
</evidence>
<dbReference type="InterPro" id="IPR043760">
    <property type="entry name" value="PycTM_dom"/>
</dbReference>
<evidence type="ECO:0000256" key="7">
    <source>
        <dbReference type="ARBA" id="ARBA00023136"/>
    </source>
</evidence>
<dbReference type="EMBL" id="QOIL01000016">
    <property type="protein sequence ID" value="RCG27188.1"/>
    <property type="molecule type" value="Genomic_DNA"/>
</dbReference>
<dbReference type="Pfam" id="PF18967">
    <property type="entry name" value="PycTM"/>
    <property type="match status" value="1"/>
</dbReference>
<keyword evidence="6" id="KW-0051">Antiviral defense</keyword>
<dbReference type="Proteomes" id="UP000253094">
    <property type="component" value="Unassembled WGS sequence"/>
</dbReference>
<dbReference type="GO" id="GO:0005886">
    <property type="term" value="C:plasma membrane"/>
    <property type="evidence" value="ECO:0007669"/>
    <property type="project" value="UniProtKB-SubCell"/>
</dbReference>
<evidence type="ECO:0000256" key="8">
    <source>
        <dbReference type="SAM" id="Phobius"/>
    </source>
</evidence>
<evidence type="ECO:0000259" key="9">
    <source>
        <dbReference type="Pfam" id="PF18967"/>
    </source>
</evidence>
<dbReference type="GO" id="GO:0000166">
    <property type="term" value="F:nucleotide binding"/>
    <property type="evidence" value="ECO:0007669"/>
    <property type="project" value="UniProtKB-KW"/>
</dbReference>
<evidence type="ECO:0000256" key="4">
    <source>
        <dbReference type="ARBA" id="ARBA00022741"/>
    </source>
</evidence>
<proteinExistence type="predicted"/>
<gene>
    <name evidence="10" type="ORF">DQ384_26065</name>
</gene>
<dbReference type="RefSeq" id="WP_114031527.1">
    <property type="nucleotide sequence ID" value="NZ_QOIL01000016.1"/>
</dbReference>
<accession>A0A367F9Z8</accession>
<dbReference type="AlphaFoldDB" id="A0A367F9Z8"/>
<keyword evidence="2" id="KW-1003">Cell membrane</keyword>
<evidence type="ECO:0000256" key="3">
    <source>
        <dbReference type="ARBA" id="ARBA00022692"/>
    </source>
</evidence>
<protein>
    <recommendedName>
        <fullName evidence="9">Pycsar effector protein domain-containing protein</fullName>
    </recommendedName>
</protein>
<comment type="caution">
    <text evidence="10">The sequence shown here is derived from an EMBL/GenBank/DDBJ whole genome shotgun (WGS) entry which is preliminary data.</text>
</comment>
<feature type="transmembrane region" description="Helical" evidence="8">
    <location>
        <begin position="130"/>
        <end position="149"/>
    </location>
</feature>
<evidence type="ECO:0000256" key="2">
    <source>
        <dbReference type="ARBA" id="ARBA00022475"/>
    </source>
</evidence>
<name>A0A367F9Z8_9ACTN</name>
<keyword evidence="4" id="KW-0547">Nucleotide-binding</keyword>
<evidence type="ECO:0000256" key="6">
    <source>
        <dbReference type="ARBA" id="ARBA00023118"/>
    </source>
</evidence>
<keyword evidence="3 8" id="KW-0812">Transmembrane</keyword>
<evidence type="ECO:0000313" key="11">
    <source>
        <dbReference type="Proteomes" id="UP000253094"/>
    </source>
</evidence>
<keyword evidence="11" id="KW-1185">Reference proteome</keyword>
<dbReference type="GO" id="GO:0051607">
    <property type="term" value="P:defense response to virus"/>
    <property type="evidence" value="ECO:0007669"/>
    <property type="project" value="UniProtKB-KW"/>
</dbReference>